<dbReference type="Pfam" id="PF15963">
    <property type="entry name" value="Myb_DNA-bind_7"/>
    <property type="match status" value="1"/>
</dbReference>
<dbReference type="InterPro" id="IPR039467">
    <property type="entry name" value="TFIIIB_B''_Myb"/>
</dbReference>
<evidence type="ECO:0000256" key="1">
    <source>
        <dbReference type="SAM" id="MobiDB-lite"/>
    </source>
</evidence>
<accession>A0ABC9DJ47</accession>
<proteinExistence type="predicted"/>
<dbReference type="CDD" id="cd00167">
    <property type="entry name" value="SANT"/>
    <property type="match status" value="1"/>
</dbReference>
<dbReference type="InterPro" id="IPR001005">
    <property type="entry name" value="SANT/Myb"/>
</dbReference>
<organism evidence="3 4">
    <name type="scientific">Urochloa decumbens</name>
    <dbReference type="NCBI Taxonomy" id="240449"/>
    <lineage>
        <taxon>Eukaryota</taxon>
        <taxon>Viridiplantae</taxon>
        <taxon>Streptophyta</taxon>
        <taxon>Embryophyta</taxon>
        <taxon>Tracheophyta</taxon>
        <taxon>Spermatophyta</taxon>
        <taxon>Magnoliopsida</taxon>
        <taxon>Liliopsida</taxon>
        <taxon>Poales</taxon>
        <taxon>Poaceae</taxon>
        <taxon>PACMAD clade</taxon>
        <taxon>Panicoideae</taxon>
        <taxon>Panicodae</taxon>
        <taxon>Paniceae</taxon>
        <taxon>Melinidinae</taxon>
        <taxon>Urochloa</taxon>
    </lineage>
</organism>
<evidence type="ECO:0000313" key="3">
    <source>
        <dbReference type="EMBL" id="CAL5039919.1"/>
    </source>
</evidence>
<dbReference type="InterPro" id="IPR009057">
    <property type="entry name" value="Homeodomain-like_sf"/>
</dbReference>
<dbReference type="PANTHER" id="PTHR22929">
    <property type="entry name" value="RNA POLYMERASE III TRANSCRIPTION INITIATION FACTOR B"/>
    <property type="match status" value="1"/>
</dbReference>
<feature type="compositionally biased region" description="Acidic residues" evidence="1">
    <location>
        <begin position="30"/>
        <end position="39"/>
    </location>
</feature>
<dbReference type="SUPFAM" id="SSF46689">
    <property type="entry name" value="Homeodomain-like"/>
    <property type="match status" value="1"/>
</dbReference>
<sequence length="339" mass="39435">MKLQIRRKSQEVGTAVQYFNEDCVEHSLAEEDNDADDYTTDAKGKAGKKERDGVEELQQQNVQKYKSQVPSQGHNRNLKIALAEKPEKMKLARRIRQKRMKEVKTFLETPCEEIDPMKLSAAHLRLLQEARERVNAKEIPSGPSSNTRSFQHEDMDDLDYRDDEARNFDRTENYAQNATKLNYHSYMNKQTRAKWSKSDTDMFYKGLRQFGSDFAMIQQLIPGKNRHQVRAKFKTEEKKNPLQVHDALIHRSVDNLYFKRVIKQLNIEDLLPEINNTHKHEGASNEGRPGNEDALDGFINEEENGSHWLDEKYGVQMSDAQEEHVSGNDDDLGNVFDWY</sequence>
<dbReference type="FunFam" id="1.20.58.1880:FF:000007">
    <property type="entry name" value="Homeodomain-like superfamily protein"/>
    <property type="match status" value="1"/>
</dbReference>
<reference evidence="3 4" key="2">
    <citation type="submission" date="2024-10" db="EMBL/GenBank/DDBJ databases">
        <authorList>
            <person name="Ryan C."/>
        </authorList>
    </citation>
    <scope>NUCLEOTIDE SEQUENCE [LARGE SCALE GENOMIC DNA]</scope>
</reference>
<dbReference type="AlphaFoldDB" id="A0ABC9DJ47"/>
<evidence type="ECO:0000313" key="4">
    <source>
        <dbReference type="Proteomes" id="UP001497457"/>
    </source>
</evidence>
<dbReference type="SMART" id="SM00717">
    <property type="entry name" value="SANT"/>
    <property type="match status" value="1"/>
</dbReference>
<name>A0ABC9DJ47_9POAL</name>
<feature type="domain" description="Myb-like" evidence="2">
    <location>
        <begin position="191"/>
        <end position="239"/>
    </location>
</feature>
<dbReference type="Proteomes" id="UP001497457">
    <property type="component" value="Chromosome 33rd"/>
</dbReference>
<evidence type="ECO:0000259" key="2">
    <source>
        <dbReference type="SMART" id="SM00717"/>
    </source>
</evidence>
<keyword evidence="4" id="KW-1185">Reference proteome</keyword>
<protein>
    <recommendedName>
        <fullName evidence="2">Myb-like domain-containing protein</fullName>
    </recommendedName>
</protein>
<dbReference type="EMBL" id="OZ075143">
    <property type="protein sequence ID" value="CAL5039919.1"/>
    <property type="molecule type" value="Genomic_DNA"/>
</dbReference>
<reference evidence="4" key="1">
    <citation type="submission" date="2024-06" db="EMBL/GenBank/DDBJ databases">
        <authorList>
            <person name="Ryan C."/>
        </authorList>
    </citation>
    <scope>NUCLEOTIDE SEQUENCE [LARGE SCALE GENOMIC DNA]</scope>
</reference>
<feature type="compositionally biased region" description="Basic and acidic residues" evidence="1">
    <location>
        <begin position="40"/>
        <end position="54"/>
    </location>
</feature>
<gene>
    <name evidence="3" type="ORF">URODEC1_LOCUS85809</name>
</gene>
<feature type="region of interest" description="Disordered" evidence="1">
    <location>
        <begin position="28"/>
        <end position="55"/>
    </location>
</feature>
<dbReference type="Gene3D" id="1.20.58.1880">
    <property type="match status" value="1"/>
</dbReference>
<dbReference type="PANTHER" id="PTHR22929:SF0">
    <property type="entry name" value="TRANSCRIPTION FACTOR TFIIIB COMPONENT B'' HOMOLOG"/>
    <property type="match status" value="1"/>
</dbReference>